<organism evidence="1 2">
    <name type="scientific">Orbilia blumenaviensis</name>
    <dbReference type="NCBI Taxonomy" id="1796055"/>
    <lineage>
        <taxon>Eukaryota</taxon>
        <taxon>Fungi</taxon>
        <taxon>Dikarya</taxon>
        <taxon>Ascomycota</taxon>
        <taxon>Pezizomycotina</taxon>
        <taxon>Orbiliomycetes</taxon>
        <taxon>Orbiliales</taxon>
        <taxon>Orbiliaceae</taxon>
        <taxon>Orbilia</taxon>
    </lineage>
</organism>
<evidence type="ECO:0008006" key="3">
    <source>
        <dbReference type="Google" id="ProtNLM"/>
    </source>
</evidence>
<keyword evidence="2" id="KW-1185">Reference proteome</keyword>
<accession>A0AAV9VLB6</accession>
<sequence length="416" mass="47229">MPANAAAHIVNLPTEIIFKILKSLDAIAEQQGLEHTYNYPKATALGPPGVRAYTNASRFDAISRCCKRLRVISFPFLFRCLRVNVVEEQSAITMLQIYMRSNWILQYVRRLHLVMDIRAIIVAELPMSVMKPDLNLLMNLVSNLFQFTAGVEELHFMVRSEIVSNGLRRMFRRFRQQIETSLRHVKSLKFSAGSEWIIRFCGSYSGLRELENSPGVSGRLYVPYTIDFARERADPPLPDDNMSPTTALSRIGDYRAANILKGIYSLQRGPDTLTKVTIYGRFTRDGLDGINTSGVVFIRCIPVVSYLTIIGGRIEPTHASILGQLSYLRVLNIEDELSKPREKLSVCPEGLDTLWHFAKCIGTLQQMWFAARFVGEVVRDLRGAVLFQYTDWRDTWTPQNVDIRTLDPGDIEMGGN</sequence>
<dbReference type="EMBL" id="JAVHNS010000001">
    <property type="protein sequence ID" value="KAK6362833.1"/>
    <property type="molecule type" value="Genomic_DNA"/>
</dbReference>
<evidence type="ECO:0000313" key="2">
    <source>
        <dbReference type="Proteomes" id="UP001373714"/>
    </source>
</evidence>
<reference evidence="1 2" key="1">
    <citation type="submission" date="2019-10" db="EMBL/GenBank/DDBJ databases">
        <authorList>
            <person name="Palmer J.M."/>
        </authorList>
    </citation>
    <scope>NUCLEOTIDE SEQUENCE [LARGE SCALE GENOMIC DNA]</scope>
    <source>
        <strain evidence="1 2">TWF730</strain>
    </source>
</reference>
<dbReference type="Proteomes" id="UP001373714">
    <property type="component" value="Unassembled WGS sequence"/>
</dbReference>
<dbReference type="AlphaFoldDB" id="A0AAV9VLB6"/>
<proteinExistence type="predicted"/>
<name>A0AAV9VLB6_9PEZI</name>
<evidence type="ECO:0000313" key="1">
    <source>
        <dbReference type="EMBL" id="KAK6362833.1"/>
    </source>
</evidence>
<protein>
    <recommendedName>
        <fullName evidence="3">F-box domain-containing protein</fullName>
    </recommendedName>
</protein>
<gene>
    <name evidence="1" type="ORF">TWF730_000286</name>
</gene>
<comment type="caution">
    <text evidence="1">The sequence shown here is derived from an EMBL/GenBank/DDBJ whole genome shotgun (WGS) entry which is preliminary data.</text>
</comment>